<evidence type="ECO:0000259" key="12">
    <source>
        <dbReference type="PROSITE" id="PS51709"/>
    </source>
</evidence>
<dbReference type="GO" id="GO:0046872">
    <property type="term" value="F:metal ion binding"/>
    <property type="evidence" value="ECO:0007669"/>
    <property type="project" value="UniProtKB-KW"/>
</dbReference>
<dbReference type="CDD" id="cd14858">
    <property type="entry name" value="TrmE_N"/>
    <property type="match status" value="1"/>
</dbReference>
<accession>A0A345HCT9</accession>
<proteinExistence type="inferred from homology"/>
<keyword evidence="8 10" id="KW-0630">Potassium</keyword>
<dbReference type="FunFam" id="3.30.1360.120:FF:000003">
    <property type="entry name" value="tRNA modification GTPase MnmE"/>
    <property type="match status" value="1"/>
</dbReference>
<evidence type="ECO:0000256" key="5">
    <source>
        <dbReference type="ARBA" id="ARBA00022741"/>
    </source>
</evidence>
<feature type="binding site" evidence="10">
    <location>
        <begin position="344"/>
        <end position="347"/>
    </location>
    <ligand>
        <name>GTP</name>
        <dbReference type="ChEBI" id="CHEBI:37565"/>
    </ligand>
</feature>
<evidence type="ECO:0000256" key="6">
    <source>
        <dbReference type="ARBA" id="ARBA00022801"/>
    </source>
</evidence>
<comment type="subunit">
    <text evidence="10">Homodimer. Heterotetramer of two MnmE and two MnmG subunits.</text>
</comment>
<dbReference type="InterPro" id="IPR025867">
    <property type="entry name" value="MnmE_helical"/>
</dbReference>
<feature type="binding site" evidence="10">
    <location>
        <position position="235"/>
    </location>
    <ligand>
        <name>Mg(2+)</name>
        <dbReference type="ChEBI" id="CHEBI:18420"/>
    </ligand>
</feature>
<keyword evidence="4 10" id="KW-0479">Metal-binding</keyword>
<dbReference type="GO" id="GO:0005829">
    <property type="term" value="C:cytosol"/>
    <property type="evidence" value="ECO:0007669"/>
    <property type="project" value="TreeGrafter"/>
</dbReference>
<evidence type="ECO:0000256" key="4">
    <source>
        <dbReference type="ARBA" id="ARBA00022723"/>
    </source>
</evidence>
<evidence type="ECO:0000256" key="1">
    <source>
        <dbReference type="ARBA" id="ARBA00011043"/>
    </source>
</evidence>
<comment type="subcellular location">
    <subcellularLocation>
        <location evidence="10">Cytoplasm</location>
    </subcellularLocation>
</comment>
<keyword evidence="14" id="KW-1185">Reference proteome</keyword>
<dbReference type="AlphaFoldDB" id="A0A345HCT9"/>
<dbReference type="InterPro" id="IPR004520">
    <property type="entry name" value="GTPase_MnmE"/>
</dbReference>
<evidence type="ECO:0000256" key="3">
    <source>
        <dbReference type="ARBA" id="ARBA00022694"/>
    </source>
</evidence>
<dbReference type="EMBL" id="CP031188">
    <property type="protein sequence ID" value="AXG74399.1"/>
    <property type="molecule type" value="Genomic_DNA"/>
</dbReference>
<dbReference type="SMART" id="SM00382">
    <property type="entry name" value="AAA"/>
    <property type="match status" value="1"/>
</dbReference>
<feature type="binding site" evidence="10">
    <location>
        <position position="250"/>
    </location>
    <ligand>
        <name>K(+)</name>
        <dbReference type="ChEBI" id="CHEBI:29103"/>
    </ligand>
</feature>
<evidence type="ECO:0000256" key="9">
    <source>
        <dbReference type="ARBA" id="ARBA00023134"/>
    </source>
</evidence>
<feature type="binding site" evidence="10">
    <location>
        <position position="231"/>
    </location>
    <ligand>
        <name>K(+)</name>
        <dbReference type="ChEBI" id="CHEBI:29103"/>
    </ligand>
</feature>
<feature type="binding site" evidence="10">
    <location>
        <position position="125"/>
    </location>
    <ligand>
        <name>(6S)-5-formyl-5,6,7,8-tetrahydrofolate</name>
        <dbReference type="ChEBI" id="CHEBI:57457"/>
    </ligand>
</feature>
<keyword evidence="7 10" id="KW-0460">Magnesium</keyword>
<comment type="similarity">
    <text evidence="1 10 11">Belongs to the TRAFAC class TrmE-Era-EngA-EngB-Septin-like GTPase superfamily. TrmE GTPase family.</text>
</comment>
<feature type="binding site" evidence="10">
    <location>
        <begin position="250"/>
        <end position="256"/>
    </location>
    <ligand>
        <name>GTP</name>
        <dbReference type="ChEBI" id="CHEBI:37565"/>
    </ligand>
</feature>
<dbReference type="NCBIfam" id="TIGR00231">
    <property type="entry name" value="small_GTP"/>
    <property type="match status" value="1"/>
</dbReference>
<dbReference type="GO" id="GO:0030488">
    <property type="term" value="P:tRNA methylation"/>
    <property type="evidence" value="ECO:0007669"/>
    <property type="project" value="TreeGrafter"/>
</dbReference>
<dbReference type="SUPFAM" id="SSF52540">
    <property type="entry name" value="P-loop containing nucleoside triphosphate hydrolases"/>
    <property type="match status" value="1"/>
</dbReference>
<comment type="cofactor">
    <cofactor evidence="10">
        <name>K(+)</name>
        <dbReference type="ChEBI" id="CHEBI:29103"/>
    </cofactor>
    <text evidence="10">Binds 1 potassium ion per subunit.</text>
</comment>
<feature type="binding site" evidence="10">
    <location>
        <position position="255"/>
    </location>
    <ligand>
        <name>K(+)</name>
        <dbReference type="ChEBI" id="CHEBI:29103"/>
    </ligand>
</feature>
<keyword evidence="9 10" id="KW-0342">GTP-binding</keyword>
<dbReference type="OrthoDB" id="9805918at2"/>
<dbReference type="PANTHER" id="PTHR42714:SF2">
    <property type="entry name" value="TRNA MODIFICATION GTPASE GTPBP3, MITOCHONDRIAL"/>
    <property type="match status" value="1"/>
</dbReference>
<dbReference type="PROSITE" id="PS51709">
    <property type="entry name" value="G_TRME"/>
    <property type="match status" value="1"/>
</dbReference>
<evidence type="ECO:0000313" key="14">
    <source>
        <dbReference type="Proteomes" id="UP000253951"/>
    </source>
</evidence>
<organism evidence="13 14">
    <name type="scientific">Flavobacterium arcticum</name>
    <dbReference type="NCBI Taxonomy" id="1784713"/>
    <lineage>
        <taxon>Bacteria</taxon>
        <taxon>Pseudomonadati</taxon>
        <taxon>Bacteroidota</taxon>
        <taxon>Flavobacteriia</taxon>
        <taxon>Flavobacteriales</taxon>
        <taxon>Flavobacteriaceae</taxon>
        <taxon>Flavobacterium</taxon>
    </lineage>
</organism>
<dbReference type="Gene3D" id="3.40.50.300">
    <property type="entry name" value="P-loop containing nucleotide triphosphate hydrolases"/>
    <property type="match status" value="1"/>
</dbReference>
<dbReference type="Proteomes" id="UP000253951">
    <property type="component" value="Chromosome"/>
</dbReference>
<dbReference type="InterPro" id="IPR006073">
    <property type="entry name" value="GTP-bd"/>
</dbReference>
<dbReference type="FunFam" id="3.40.50.300:FF:001376">
    <property type="entry name" value="tRNA modification GTPase MnmE"/>
    <property type="match status" value="1"/>
</dbReference>
<dbReference type="NCBIfam" id="NF003661">
    <property type="entry name" value="PRK05291.1-3"/>
    <property type="match status" value="1"/>
</dbReference>
<reference evidence="13 14" key="1">
    <citation type="submission" date="2018-07" db="EMBL/GenBank/DDBJ databases">
        <title>Complete genome sequence of Flavobacterium arcticum type strain SM1502T.</title>
        <authorList>
            <person name="Li Y."/>
            <person name="Li D.-D."/>
        </authorList>
    </citation>
    <scope>NUCLEOTIDE SEQUENCE [LARGE SCALE GENOMIC DNA]</scope>
    <source>
        <strain evidence="13 14">SM1502</strain>
    </source>
</reference>
<evidence type="ECO:0000256" key="8">
    <source>
        <dbReference type="ARBA" id="ARBA00022958"/>
    </source>
</evidence>
<dbReference type="PANTHER" id="PTHR42714">
    <property type="entry name" value="TRNA MODIFICATION GTPASE GTPBP3"/>
    <property type="match status" value="1"/>
</dbReference>
<feature type="binding site" evidence="10">
    <location>
        <position position="256"/>
    </location>
    <ligand>
        <name>Mg(2+)</name>
        <dbReference type="ChEBI" id="CHEBI:18420"/>
    </ligand>
</feature>
<evidence type="ECO:0000313" key="13">
    <source>
        <dbReference type="EMBL" id="AXG74399.1"/>
    </source>
</evidence>
<dbReference type="GO" id="GO:0042802">
    <property type="term" value="F:identical protein binding"/>
    <property type="evidence" value="ECO:0007669"/>
    <property type="project" value="UniProtKB-ARBA"/>
</dbReference>
<sequence>MIIQDTIVALATPSGSGAIAILRLSGLDAITIAAEVFRSSSNKDIRLVKSHTIHLGNIVENHKIFDQVLLSVFKGPNSYTGENVIEISCHGSVYIQQQIIQLLLRKGCRMAKPGEFTLRAFLNGKLDLSQAEAVADLIASDNEASHQVAMQQMRGGFSNEIAKLREELLNFASLIELELDFAEEDVEFADRTQFKELLDRIVFVLKRLIDSFSVGNVIKNGIPVAIVGEPNVGKSTLLNVLLNEERAIVSDIAGTTRDTIEDELVINGIGFRFIDTAGIRETKDIVESIGIKKTFEKITQAQVVIYLVDSYQLINDSEQLSRLKIEIAKIKEQFPLKPLIVLANKADKLDDAQKESVLKEIENTHLLSAKENSGVEELKEQLLSFVNTGALRNNETIITNTRHYDSLLKALEEVQKVQFGIQSGVSADLMAIDIRQALYYFGEITGQVTNDELLGNIFANFCIGK</sequence>
<comment type="function">
    <text evidence="10">Exhibits a very high intrinsic GTPase hydrolysis rate. Involved in the addition of a carboxymethylaminomethyl (cmnm) group at the wobble position (U34) of certain tRNAs, forming tRNA-cmnm(5)s(2)U34.</text>
</comment>
<feature type="binding site" evidence="10">
    <location>
        <position position="465"/>
    </location>
    <ligand>
        <name>(6S)-5-formyl-5,6,7,8-tetrahydrofolate</name>
        <dbReference type="ChEBI" id="CHEBI:57457"/>
    </ligand>
</feature>
<dbReference type="Gene3D" id="1.20.120.430">
    <property type="entry name" value="tRNA modification GTPase MnmE domain 2"/>
    <property type="match status" value="1"/>
</dbReference>
<dbReference type="SUPFAM" id="SSF116878">
    <property type="entry name" value="TrmE connector domain"/>
    <property type="match status" value="1"/>
</dbReference>
<feature type="binding site" evidence="10">
    <location>
        <begin position="275"/>
        <end position="278"/>
    </location>
    <ligand>
        <name>GTP</name>
        <dbReference type="ChEBI" id="CHEBI:37565"/>
    </ligand>
</feature>
<evidence type="ECO:0000256" key="11">
    <source>
        <dbReference type="RuleBase" id="RU003313"/>
    </source>
</evidence>
<evidence type="ECO:0000256" key="2">
    <source>
        <dbReference type="ARBA" id="ARBA00022490"/>
    </source>
</evidence>
<feature type="domain" description="TrmE-type G" evidence="12">
    <location>
        <begin position="221"/>
        <end position="387"/>
    </location>
</feature>
<dbReference type="Pfam" id="PF12631">
    <property type="entry name" value="MnmE_helical"/>
    <property type="match status" value="1"/>
</dbReference>
<dbReference type="GO" id="GO:0005525">
    <property type="term" value="F:GTP binding"/>
    <property type="evidence" value="ECO:0007669"/>
    <property type="project" value="UniProtKB-UniRule"/>
</dbReference>
<keyword evidence="3 10" id="KW-0819">tRNA processing</keyword>
<keyword evidence="2 10" id="KW-0963">Cytoplasm</keyword>
<dbReference type="InterPro" id="IPR005225">
    <property type="entry name" value="Small_GTP-bd"/>
</dbReference>
<feature type="binding site" evidence="10">
    <location>
        <begin position="231"/>
        <end position="236"/>
    </location>
    <ligand>
        <name>GTP</name>
        <dbReference type="ChEBI" id="CHEBI:37565"/>
    </ligand>
</feature>
<dbReference type="PRINTS" id="PR00326">
    <property type="entry name" value="GTP1OBG"/>
</dbReference>
<dbReference type="RefSeq" id="WP_114678157.1">
    <property type="nucleotide sequence ID" value="NZ_CP031188.1"/>
</dbReference>
<dbReference type="GO" id="GO:0003924">
    <property type="term" value="F:GTPase activity"/>
    <property type="evidence" value="ECO:0007669"/>
    <property type="project" value="UniProtKB-UniRule"/>
</dbReference>
<dbReference type="GO" id="GO:0002098">
    <property type="term" value="P:tRNA wobble uridine modification"/>
    <property type="evidence" value="ECO:0007669"/>
    <property type="project" value="TreeGrafter"/>
</dbReference>
<gene>
    <name evidence="10" type="primary">mnmE</name>
    <name evidence="10" type="synonym">trmE</name>
    <name evidence="13" type="ORF">DVK85_09200</name>
</gene>
<dbReference type="NCBIfam" id="TIGR00450">
    <property type="entry name" value="mnmE_trmE_thdF"/>
    <property type="match status" value="1"/>
</dbReference>
<dbReference type="InterPro" id="IPR027417">
    <property type="entry name" value="P-loop_NTPase"/>
</dbReference>
<dbReference type="Gene3D" id="3.30.1360.120">
    <property type="entry name" value="Probable tRNA modification gtpase trme, domain 1"/>
    <property type="match status" value="1"/>
</dbReference>
<name>A0A345HCT9_9FLAO</name>
<keyword evidence="6 10" id="KW-0378">Hydrolase</keyword>
<dbReference type="HAMAP" id="MF_00379">
    <property type="entry name" value="GTPase_MnmE"/>
    <property type="match status" value="1"/>
</dbReference>
<evidence type="ECO:0000256" key="10">
    <source>
        <dbReference type="HAMAP-Rule" id="MF_00379"/>
    </source>
</evidence>
<feature type="binding site" evidence="10">
    <location>
        <position position="86"/>
    </location>
    <ligand>
        <name>(6S)-5-formyl-5,6,7,8-tetrahydrofolate</name>
        <dbReference type="ChEBI" id="CHEBI:57457"/>
    </ligand>
</feature>
<dbReference type="InterPro" id="IPR003593">
    <property type="entry name" value="AAA+_ATPase"/>
</dbReference>
<feature type="binding site" evidence="10">
    <location>
        <position position="252"/>
    </location>
    <ligand>
        <name>K(+)</name>
        <dbReference type="ChEBI" id="CHEBI:29103"/>
    </ligand>
</feature>
<protein>
    <recommendedName>
        <fullName evidence="10">tRNA modification GTPase MnmE</fullName>
        <ecNumber evidence="10">3.6.-.-</ecNumber>
    </recommendedName>
</protein>
<dbReference type="EC" id="3.6.-.-" evidence="10"/>
<evidence type="ECO:0000256" key="7">
    <source>
        <dbReference type="ARBA" id="ARBA00022842"/>
    </source>
</evidence>
<comment type="caution">
    <text evidence="10">Lacks conserved residue(s) required for the propagation of feature annotation.</text>
</comment>
<dbReference type="Pfam" id="PF10396">
    <property type="entry name" value="TrmE_N"/>
    <property type="match status" value="1"/>
</dbReference>
<dbReference type="InterPro" id="IPR027368">
    <property type="entry name" value="MnmE_dom2"/>
</dbReference>
<dbReference type="KEGG" id="fat:DVK85_09200"/>
<dbReference type="InterPro" id="IPR018948">
    <property type="entry name" value="GTP-bd_TrmE_N"/>
</dbReference>
<dbReference type="InterPro" id="IPR027266">
    <property type="entry name" value="TrmE/GcvT-like"/>
</dbReference>
<dbReference type="Pfam" id="PF01926">
    <property type="entry name" value="MMR_HSR1"/>
    <property type="match status" value="1"/>
</dbReference>
<feature type="binding site" evidence="10">
    <location>
        <position position="23"/>
    </location>
    <ligand>
        <name>(6S)-5-formyl-5,6,7,8-tetrahydrofolate</name>
        <dbReference type="ChEBI" id="CHEBI:57457"/>
    </ligand>
</feature>
<dbReference type="InterPro" id="IPR031168">
    <property type="entry name" value="G_TrmE"/>
</dbReference>
<keyword evidence="5 10" id="KW-0547">Nucleotide-binding</keyword>
<dbReference type="CDD" id="cd04164">
    <property type="entry name" value="trmE"/>
    <property type="match status" value="1"/>
</dbReference>